<keyword evidence="2" id="KW-1185">Reference proteome</keyword>
<name>A0A1L6KWB4_9VIRU</name>
<reference evidence="1 2" key="1">
    <citation type="submission" date="2016-11" db="EMBL/GenBank/DDBJ databases">
        <title>Fecal virome of healthy chickens reveals a large diversity of the eukaryote viral community, including novel circular single-stranded.</title>
        <authorList>
            <person name="Lima D.A."/>
            <person name="Cibulski S.P."/>
            <person name="Finkler F."/>
            <person name="Varela A.P.M."/>
            <person name="Teixeira T.F."/>
            <person name="Cerva C."/>
            <person name="Domingues G."/>
            <person name="Loiko M."/>
            <person name="Scheffer C."/>
            <person name="Santos H.F."/>
            <person name="Mayer F.Q."/>
            <person name="Roehe P."/>
        </authorList>
    </citation>
    <scope>NUCLEOTIDE SEQUENCE [LARGE SCALE GENOMIC DNA]</scope>
    <source>
        <strain evidence="1 2">RS/BR/2015/1</strain>
    </source>
</reference>
<sequence>MNKQAYKDLGECQSMQTYMLTIPRKVHKRTLKIMLEQNDVKKYIIAKERGFGGYEHWQIRLKTSNKNFFIWCKINIPEAHVEEAMDTWDYERKEGVYWTSDDTNEIRALRFGKPNLKQKRVLKLLKYQGDRNILVWYDPVGKAGKSWIVGHLWEQGKACYVPPTLGTPKEIIQWVHSAYDNEGLIIIDIPRSWKWNEALYTAIETIKDGLVYDPRYSARMKNIRGVKVLVMTNTYPRVSALSEDRWDIINEGGEAPLS</sequence>
<protein>
    <submittedName>
        <fullName evidence="1">Replication associated protein</fullName>
    </submittedName>
</protein>
<gene>
    <name evidence="1" type="primary">REP</name>
</gene>
<dbReference type="Proteomes" id="UP000270508">
    <property type="component" value="Segment"/>
</dbReference>
<dbReference type="KEGG" id="vg:80521937"/>
<accession>A0A1L6KWB4</accession>
<dbReference type="GeneID" id="80521937"/>
<dbReference type="RefSeq" id="YP_010784667.1">
    <property type="nucleotide sequence ID" value="NC_075342.1"/>
</dbReference>
<dbReference type="Gene3D" id="3.40.1310.20">
    <property type="match status" value="1"/>
</dbReference>
<evidence type="ECO:0000313" key="1">
    <source>
        <dbReference type="EMBL" id="APR73541.1"/>
    </source>
</evidence>
<dbReference type="EMBL" id="KY086298">
    <property type="protein sequence ID" value="APR73541.1"/>
    <property type="molecule type" value="Genomic_DNA"/>
</dbReference>
<proteinExistence type="predicted"/>
<organism evidence="1 2">
    <name type="scientific">Chicken associated smacovirus</name>
    <dbReference type="NCBI Taxonomy" id="1932006"/>
    <lineage>
        <taxon>Viruses</taxon>
        <taxon>Monodnaviria</taxon>
        <taxon>Shotokuvirae</taxon>
        <taxon>Cressdnaviricota</taxon>
        <taxon>Arfiviricetes</taxon>
        <taxon>Cremevirales</taxon>
        <taxon>Smacoviridae</taxon>
        <taxon>Huchismacovirus</taxon>
    </lineage>
</organism>
<evidence type="ECO:0000313" key="2">
    <source>
        <dbReference type="Proteomes" id="UP000270508"/>
    </source>
</evidence>